<accession>G5A378</accession>
<dbReference type="EMBL" id="JH159159">
    <property type="protein sequence ID" value="EGZ10118.1"/>
    <property type="molecule type" value="Genomic_DNA"/>
</dbReference>
<evidence type="ECO:0000313" key="2">
    <source>
        <dbReference type="EMBL" id="EGZ10118.1"/>
    </source>
</evidence>
<dbReference type="InParanoid" id="G5A378"/>
<organism evidence="2 3">
    <name type="scientific">Phytophthora sojae (strain P6497)</name>
    <name type="common">Soybean stem and root rot agent</name>
    <name type="synonym">Phytophthora megasperma f. sp. glycines</name>
    <dbReference type="NCBI Taxonomy" id="1094619"/>
    <lineage>
        <taxon>Eukaryota</taxon>
        <taxon>Sar</taxon>
        <taxon>Stramenopiles</taxon>
        <taxon>Oomycota</taxon>
        <taxon>Peronosporomycetes</taxon>
        <taxon>Peronosporales</taxon>
        <taxon>Peronosporaceae</taxon>
        <taxon>Phytophthora</taxon>
    </lineage>
</organism>
<sequence length="85" mass="9788">MYLQPLEQGNLNHTPVASLGNRSPAELFTGLRRSTPFEPVIDIREKRRLANMQRSKDSPCNFTFGDYALWSRIDQRLAVNKLLAR</sequence>
<name>G5A378_PHYSP</name>
<dbReference type="RefSeq" id="XP_009534979.1">
    <property type="nucleotide sequence ID" value="XM_009536684.1"/>
</dbReference>
<dbReference type="KEGG" id="psoj:PHYSODRAFT_521470"/>
<proteinExistence type="predicted"/>
<dbReference type="GeneID" id="20660404"/>
<protein>
    <submittedName>
        <fullName evidence="2">Uncharacterized protein</fullName>
    </submittedName>
</protein>
<reference evidence="2 3" key="1">
    <citation type="journal article" date="2006" name="Science">
        <title>Phytophthora genome sequences uncover evolutionary origins and mechanisms of pathogenesis.</title>
        <authorList>
            <person name="Tyler B.M."/>
            <person name="Tripathy S."/>
            <person name="Zhang X."/>
            <person name="Dehal P."/>
            <person name="Jiang R.H."/>
            <person name="Aerts A."/>
            <person name="Arredondo F.D."/>
            <person name="Baxter L."/>
            <person name="Bensasson D."/>
            <person name="Beynon J.L."/>
            <person name="Chapman J."/>
            <person name="Damasceno C.M."/>
            <person name="Dorrance A.E."/>
            <person name="Dou D."/>
            <person name="Dickerman A.W."/>
            <person name="Dubchak I.L."/>
            <person name="Garbelotto M."/>
            <person name="Gijzen M."/>
            <person name="Gordon S.G."/>
            <person name="Govers F."/>
            <person name="Grunwald N.J."/>
            <person name="Huang W."/>
            <person name="Ivors K.L."/>
            <person name="Jones R.W."/>
            <person name="Kamoun S."/>
            <person name="Krampis K."/>
            <person name="Lamour K.H."/>
            <person name="Lee M.K."/>
            <person name="McDonald W.H."/>
            <person name="Medina M."/>
            <person name="Meijer H.J."/>
            <person name="Nordberg E.K."/>
            <person name="Maclean D.J."/>
            <person name="Ospina-Giraldo M.D."/>
            <person name="Morris P.F."/>
            <person name="Phuntumart V."/>
            <person name="Putnam N.H."/>
            <person name="Rash S."/>
            <person name="Rose J.K."/>
            <person name="Sakihama Y."/>
            <person name="Salamov A.A."/>
            <person name="Savidor A."/>
            <person name="Scheuring C.F."/>
            <person name="Smith B.M."/>
            <person name="Sobral B.W."/>
            <person name="Terry A."/>
            <person name="Torto-Alalibo T.A."/>
            <person name="Win J."/>
            <person name="Xu Z."/>
            <person name="Zhang H."/>
            <person name="Grigoriev I.V."/>
            <person name="Rokhsar D.S."/>
            <person name="Boore J.L."/>
        </authorList>
    </citation>
    <scope>NUCLEOTIDE SEQUENCE [LARGE SCALE GENOMIC DNA]</scope>
    <source>
        <strain evidence="2 3">P6497</strain>
    </source>
</reference>
<dbReference type="Proteomes" id="UP000002640">
    <property type="component" value="Unassembled WGS sequence"/>
</dbReference>
<evidence type="ECO:0000256" key="1">
    <source>
        <dbReference type="SAM" id="MobiDB-lite"/>
    </source>
</evidence>
<keyword evidence="3" id="KW-1185">Reference proteome</keyword>
<feature type="region of interest" description="Disordered" evidence="1">
    <location>
        <begin position="1"/>
        <end position="22"/>
    </location>
</feature>
<dbReference type="AlphaFoldDB" id="G5A378"/>
<gene>
    <name evidence="2" type="ORF">PHYSODRAFT_521470</name>
</gene>
<evidence type="ECO:0000313" key="3">
    <source>
        <dbReference type="Proteomes" id="UP000002640"/>
    </source>
</evidence>